<gene>
    <name evidence="1" type="ORF">ABG768_000933</name>
</gene>
<protein>
    <submittedName>
        <fullName evidence="1">Uncharacterized protein</fullName>
    </submittedName>
</protein>
<organism evidence="1 2">
    <name type="scientific">Culter alburnus</name>
    <name type="common">Topmouth culter</name>
    <dbReference type="NCBI Taxonomy" id="194366"/>
    <lineage>
        <taxon>Eukaryota</taxon>
        <taxon>Metazoa</taxon>
        <taxon>Chordata</taxon>
        <taxon>Craniata</taxon>
        <taxon>Vertebrata</taxon>
        <taxon>Euteleostomi</taxon>
        <taxon>Actinopterygii</taxon>
        <taxon>Neopterygii</taxon>
        <taxon>Teleostei</taxon>
        <taxon>Ostariophysi</taxon>
        <taxon>Cypriniformes</taxon>
        <taxon>Xenocyprididae</taxon>
        <taxon>Xenocypridinae</taxon>
        <taxon>Culter</taxon>
    </lineage>
</organism>
<dbReference type="EMBL" id="JAWDJR010000001">
    <property type="protein sequence ID" value="KAK9981397.1"/>
    <property type="molecule type" value="Genomic_DNA"/>
</dbReference>
<evidence type="ECO:0000313" key="1">
    <source>
        <dbReference type="EMBL" id="KAK9981397.1"/>
    </source>
</evidence>
<sequence length="169" mass="18621">MFSTRTIVSRLLGKQRQGKAVRNRFLSQGQCHCNPISGLLFSKLESSLAGSGFSSLSESFWVADGGLVIVILSEMEVREENNVEKPSLKDGCVSFSLAKGPTYSMPLCSAPMDNNLMAPQLMKHESARHRKSHTTYLCLTSLNNVTVVTLTVRFCGHLQVHTASDWNKS</sequence>
<dbReference type="AlphaFoldDB" id="A0AAW2B8L1"/>
<accession>A0AAW2B8L1</accession>
<evidence type="ECO:0000313" key="2">
    <source>
        <dbReference type="Proteomes" id="UP001479290"/>
    </source>
</evidence>
<dbReference type="Proteomes" id="UP001479290">
    <property type="component" value="Unassembled WGS sequence"/>
</dbReference>
<keyword evidence="2" id="KW-1185">Reference proteome</keyword>
<name>A0AAW2B8L1_CULAL</name>
<proteinExistence type="predicted"/>
<reference evidence="1 2" key="1">
    <citation type="submission" date="2024-05" db="EMBL/GenBank/DDBJ databases">
        <title>A high-quality chromosomal-level genome assembly of Topmouth culter (Culter alburnus).</title>
        <authorList>
            <person name="Zhao H."/>
        </authorList>
    </citation>
    <scope>NUCLEOTIDE SEQUENCE [LARGE SCALE GENOMIC DNA]</scope>
    <source>
        <strain evidence="1">CATC2023</strain>
        <tissue evidence="1">Muscle</tissue>
    </source>
</reference>
<comment type="caution">
    <text evidence="1">The sequence shown here is derived from an EMBL/GenBank/DDBJ whole genome shotgun (WGS) entry which is preliminary data.</text>
</comment>